<feature type="region of interest" description="Disordered" evidence="7">
    <location>
        <begin position="1982"/>
        <end position="2014"/>
    </location>
</feature>
<keyword evidence="5 8" id="KW-1133">Transmembrane helix</keyword>
<protein>
    <recommendedName>
        <fullName evidence="10">Cadherin domain-containing protein</fullName>
    </recommendedName>
</protein>
<feature type="signal peptide" evidence="9">
    <location>
        <begin position="1"/>
        <end position="22"/>
    </location>
</feature>
<evidence type="ECO:0000256" key="2">
    <source>
        <dbReference type="ARBA" id="ARBA00022692"/>
    </source>
</evidence>
<dbReference type="InterPro" id="IPR015919">
    <property type="entry name" value="Cadherin-like_sf"/>
</dbReference>
<evidence type="ECO:0000259" key="10">
    <source>
        <dbReference type="PROSITE" id="PS50268"/>
    </source>
</evidence>
<dbReference type="NCBIfam" id="NF033191">
    <property type="entry name" value="JDVT-CTERM"/>
    <property type="match status" value="1"/>
</dbReference>
<dbReference type="GO" id="GO:0007156">
    <property type="term" value="P:homophilic cell adhesion via plasma membrane adhesion molecules"/>
    <property type="evidence" value="ECO:0007669"/>
    <property type="project" value="InterPro"/>
</dbReference>
<feature type="transmembrane region" description="Helical" evidence="8">
    <location>
        <begin position="2198"/>
        <end position="2216"/>
    </location>
</feature>
<feature type="domain" description="Cadherin" evidence="10">
    <location>
        <begin position="1710"/>
        <end position="1795"/>
    </location>
</feature>
<feature type="domain" description="Cadherin" evidence="10">
    <location>
        <begin position="1516"/>
        <end position="1614"/>
    </location>
</feature>
<dbReference type="PANTHER" id="PTHR24026">
    <property type="entry name" value="FAT ATYPICAL CADHERIN-RELATED"/>
    <property type="match status" value="1"/>
</dbReference>
<reference evidence="11 12" key="1">
    <citation type="submission" date="2017-11" db="EMBL/GenBank/DDBJ databases">
        <title>Genome sequence of the bacterial symbiont EPR9N from a vent mussel Bathymodiolus thermophilus.</title>
        <authorList>
            <person name="Won Y.-J."/>
        </authorList>
    </citation>
    <scope>NUCLEOTIDE SEQUENCE [LARGE SCALE GENOMIC DNA]</scope>
    <source>
        <strain evidence="11 12">EPR9N</strain>
    </source>
</reference>
<dbReference type="GO" id="GO:0005886">
    <property type="term" value="C:plasma membrane"/>
    <property type="evidence" value="ECO:0007669"/>
    <property type="project" value="UniProtKB-SubCell"/>
</dbReference>
<keyword evidence="3" id="KW-0677">Repeat</keyword>
<dbReference type="EMBL" id="CP024634">
    <property type="protein sequence ID" value="AYQ56273.1"/>
    <property type="molecule type" value="Genomic_DNA"/>
</dbReference>
<evidence type="ECO:0000256" key="6">
    <source>
        <dbReference type="ARBA" id="ARBA00023136"/>
    </source>
</evidence>
<dbReference type="SUPFAM" id="SSF49313">
    <property type="entry name" value="Cadherin-like"/>
    <property type="match status" value="15"/>
</dbReference>
<gene>
    <name evidence="11" type="ORF">MS2017_0534</name>
</gene>
<name>A0A3G3IKA0_9GAMM</name>
<dbReference type="RefSeq" id="WP_122951174.1">
    <property type="nucleotide sequence ID" value="NZ_CP024634.1"/>
</dbReference>
<dbReference type="SMART" id="SM00112">
    <property type="entry name" value="CA"/>
    <property type="match status" value="15"/>
</dbReference>
<evidence type="ECO:0000256" key="3">
    <source>
        <dbReference type="ARBA" id="ARBA00022737"/>
    </source>
</evidence>
<dbReference type="PROSITE" id="PS50268">
    <property type="entry name" value="CADHERIN_2"/>
    <property type="match status" value="12"/>
</dbReference>
<evidence type="ECO:0000256" key="9">
    <source>
        <dbReference type="SAM" id="SignalP"/>
    </source>
</evidence>
<feature type="domain" description="Cadherin" evidence="10">
    <location>
        <begin position="1422"/>
        <end position="1516"/>
    </location>
</feature>
<dbReference type="InterPro" id="IPR020894">
    <property type="entry name" value="Cadherin_CS"/>
</dbReference>
<feature type="compositionally biased region" description="Basic and acidic residues" evidence="7">
    <location>
        <begin position="1982"/>
        <end position="1997"/>
    </location>
</feature>
<evidence type="ECO:0000256" key="4">
    <source>
        <dbReference type="ARBA" id="ARBA00022837"/>
    </source>
</evidence>
<dbReference type="Proteomes" id="UP000278334">
    <property type="component" value="Chromosome"/>
</dbReference>
<keyword evidence="9" id="KW-0732">Signal</keyword>
<keyword evidence="4" id="KW-0106">Calcium</keyword>
<dbReference type="KEGG" id="bthg:MS2017_0534"/>
<sequence length="2224" mass="237794" precursor="true">MNTFNRFIIATLLVFFTSQAFASNPVITELKRIDVKTFRITFDQPVQGWDSFNASAAEPEINYRLYRGTTYYLGAPGVSQSSYALRVMTPINPNGRFAIQWTWEEAPALAAMDVANINSVNVDMSFYMVNSGYEGMNGSAQTISLTDYLSLTITTTNLTTPEEVQTVTTLAANRDGATFSLDGTANNNNLFKIENSVLKFKNANGADYDTTSSKVYTIHLKASKNGETDATKTITITLTDTNDNPPTDITLSNSTLTIVEGVNYFDNDPNYLFLVANLGAIDVDTTNTFTFSLENNTGNFFKIVDGTKLRIIKTADYETNKTLSVDVKVTDGAGHEYTKTVTVVVTDVNDNTPKNLQLSTLIIIDGTPANTQIATVSATDADANTQFYYEFVIGENDNNKFALTIDGKLSITETVNLATKSSYKVYIRVADGNASDPLKRDLLGEFILTVKPRLTIASSNTLNINEGENTTHTLTANENATFSIIENASNLFSLSGANNTILTFNGTTTDFESSTKSYSVKVKATTGNEDYKNTEQTITVNLVDINDNTPTDILLTGNIDNNVGTIEDDKRKLLDGSSSGTVATLTTTDADTNNTFTYTLTNNQNNTLKISNDGTKLELQATVDYETNTDKTLSFSIKVNDGNGHEFTKDFTLEIKDVDDVAPTNILINTTNIADNIPASMQVAYFSAVDSDTVGTHRYSFNNLSRTDNADNNKFTLSTDGKLSVKETVNFSTQSQYHIAIKVADAVGDFTLGFTLNVVQTLTITSPATATVAENSSKVITLTANRDNVTFAITDGADKAKFTLDGTQLTFVATDFEARANDNTYEVVITARKTGETDATQTLIITLTDLNDETPTAITFTGNLSIAENTATGAELGTFSTTDADTGDTFTYTSSNTAAFTFDNNKLKLNATLDYETTTSLATTITVTDGNSHTFNKDFTFTITDTNDITPSNIQLSTTTIADNTTAGIVIATLTATDADTTGETIAYTLGGTDATSFTISGNQLKTAYAVVFANKSSYNISIIASDGVNASAPMNFTLAVYENLAITSLATATAIENTAKAITLIANKSGTTFAITDGTDKAKFTLSGTTLTFAATDFEARTNDNTYEVVITARKAGETDATQTLIITLTDINDESPTAITFTGDLSIAENTAIGAELGTFSATDADTGDTFTYTSSNAAFTFDNNKLKLNATLNYETTTSLTTTITVTDANNHTFNTDFTFTITDTNDITPSNIQLSNTVIADGTTAGTTIATLSATDADTVGTLTYTLGSTDATSFTISGNQLKIAHTVAYSTKSSYNITITAFDGVNTSAPMNFSFSVNANFAITSSAAATVAENSSKVITLTANRNDATFTITGGADKAKFTLSGTTLTFAATDFEARTNDNTYEVVITARKTDETDATQTLIITLTDINDETPTAITFTGDLSIAENTAIGAELGTFSATDADTGDTFTYTSSNAAFTFDNNKLKLNATLDYENTINLTTTITVTDANNHTFNTDFTFTITDTNDITPSNIQLSNIVIADGTTAGTTIATLSATDADTVGTLTYTLGSTDATSFTISGNQLKIAHTVAYSTKSSYNITITAFDGVNTSAPVNFNFSVNANFAITSPATITTIEKADKIITLAANRDDVTFAITDGADKAKFTLDGTQLTFTATDFEDGAENTYEVEITARKTGETDATQTLTLTLEKIVEITLANQSRSVNENSAIDTNIGTPLTTIGTISTFEITAGNDDGFFKINNTGQIQVAKNTLNHEDKSSHILTVKITSTNAIDKTAQITIIITDIDDTAPTNIVLSKSTITSNALADTIIGTLSATDTDTTSNLIYNIIGTNDNFEIIGNKLKLKTAASNITFPITITITASDGTLTSAQQNFTITKTTINLNIAPVINQFIITQGEKEGRIISKDGGEVKIHALVDTQTYEWSSADININNGASATLTFDPGTITTFGTITIKLKATTGEHTSERTLLLKLIEKSKDVKGDSDGDGIPDEKDINNAGNKIQAGEGENKGKAITSKRNTRILLGTLALGKNSTFLTLDQMKEYVTTSNLPDKTKDTLTTGAIYDYVVEGLSTTGTSEVIIELTTATPKDAELRKYSLVNGWSAFVNNNDNTIKSKISTTCTDDNWQTGLITGATCLKLTIKDGGENDTDGQQTDNTGDVNGVVASTISIATPVVNDGGSSNNSGGGCVYNPNASARFDIGFILLMTLSVYYLIRRRRRFSY</sequence>
<keyword evidence="6 8" id="KW-0472">Membrane</keyword>
<feature type="domain" description="Cadherin" evidence="10">
    <location>
        <begin position="178"/>
        <end position="248"/>
    </location>
</feature>
<evidence type="ECO:0000313" key="11">
    <source>
        <dbReference type="EMBL" id="AYQ56273.1"/>
    </source>
</evidence>
<comment type="subcellular location">
    <subcellularLocation>
        <location evidence="1">Membrane</location>
    </subcellularLocation>
</comment>
<dbReference type="GO" id="GO:0005509">
    <property type="term" value="F:calcium ion binding"/>
    <property type="evidence" value="ECO:0007669"/>
    <property type="project" value="InterPro"/>
</dbReference>
<proteinExistence type="predicted"/>
<feature type="domain" description="Cadherin" evidence="10">
    <location>
        <begin position="582"/>
        <end position="665"/>
    </location>
</feature>
<organism evidence="11 12">
    <name type="scientific">Bathymodiolus thermophilus thioautotrophic gill symbiont</name>
    <dbReference type="NCBI Taxonomy" id="2360"/>
    <lineage>
        <taxon>Bacteria</taxon>
        <taxon>Pseudomonadati</taxon>
        <taxon>Pseudomonadota</taxon>
        <taxon>Gammaproteobacteria</taxon>
        <taxon>sulfur-oxidizing symbionts</taxon>
    </lineage>
</organism>
<feature type="chain" id="PRO_5018238758" description="Cadherin domain-containing protein" evidence="9">
    <location>
        <begin position="23"/>
        <end position="2224"/>
    </location>
</feature>
<evidence type="ECO:0000256" key="7">
    <source>
        <dbReference type="SAM" id="MobiDB-lite"/>
    </source>
</evidence>
<feature type="domain" description="Cadherin" evidence="10">
    <location>
        <begin position="953"/>
        <end position="1140"/>
    </location>
</feature>
<evidence type="ECO:0000256" key="8">
    <source>
        <dbReference type="SAM" id="Phobius"/>
    </source>
</evidence>
<feature type="domain" description="Cadherin" evidence="10">
    <location>
        <begin position="665"/>
        <end position="857"/>
    </location>
</feature>
<dbReference type="InterPro" id="IPR002126">
    <property type="entry name" value="Cadherin-like_dom"/>
</dbReference>
<feature type="domain" description="Cadherin" evidence="10">
    <location>
        <begin position="275"/>
        <end position="355"/>
    </location>
</feature>
<feature type="domain" description="Cadherin" evidence="10">
    <location>
        <begin position="1141"/>
        <end position="1235"/>
    </location>
</feature>
<dbReference type="Gene3D" id="2.60.40.60">
    <property type="entry name" value="Cadherins"/>
    <property type="match status" value="15"/>
</dbReference>
<evidence type="ECO:0000256" key="5">
    <source>
        <dbReference type="ARBA" id="ARBA00022989"/>
    </source>
</evidence>
<feature type="domain" description="Cadherin" evidence="10">
    <location>
        <begin position="363"/>
        <end position="552"/>
    </location>
</feature>
<dbReference type="PRINTS" id="PR00205">
    <property type="entry name" value="CADHERIN"/>
</dbReference>
<evidence type="ECO:0000313" key="12">
    <source>
        <dbReference type="Proteomes" id="UP000278334"/>
    </source>
</evidence>
<feature type="domain" description="Cadherin" evidence="10">
    <location>
        <begin position="1243"/>
        <end position="1421"/>
    </location>
</feature>
<keyword evidence="2 8" id="KW-0812">Transmembrane</keyword>
<dbReference type="PANTHER" id="PTHR24026:SF126">
    <property type="entry name" value="PROTOCADHERIN FAT 4"/>
    <property type="match status" value="1"/>
</dbReference>
<dbReference type="CDD" id="cd11304">
    <property type="entry name" value="Cadherin_repeat"/>
    <property type="match status" value="7"/>
</dbReference>
<accession>A0A3G3IKA0</accession>
<dbReference type="PROSITE" id="PS00232">
    <property type="entry name" value="CADHERIN_1"/>
    <property type="match status" value="2"/>
</dbReference>
<evidence type="ECO:0000256" key="1">
    <source>
        <dbReference type="ARBA" id="ARBA00004370"/>
    </source>
</evidence>
<feature type="domain" description="Cadherin" evidence="10">
    <location>
        <begin position="858"/>
        <end position="953"/>
    </location>
</feature>